<dbReference type="EMBL" id="JABSTV010000514">
    <property type="protein sequence ID" value="KAH7986274.1"/>
    <property type="molecule type" value="Genomic_DNA"/>
</dbReference>
<dbReference type="AlphaFoldDB" id="A0A9D4YRS6"/>
<feature type="region of interest" description="Disordered" evidence="1">
    <location>
        <begin position="31"/>
        <end position="86"/>
    </location>
</feature>
<evidence type="ECO:0000256" key="1">
    <source>
        <dbReference type="SAM" id="MobiDB-lite"/>
    </source>
</evidence>
<proteinExistence type="predicted"/>
<reference evidence="2" key="2">
    <citation type="submission" date="2021-09" db="EMBL/GenBank/DDBJ databases">
        <authorList>
            <person name="Jia N."/>
            <person name="Wang J."/>
            <person name="Shi W."/>
            <person name="Du L."/>
            <person name="Sun Y."/>
            <person name="Zhan W."/>
            <person name="Jiang J."/>
            <person name="Wang Q."/>
            <person name="Zhang B."/>
            <person name="Ji P."/>
            <person name="Sakyi L.B."/>
            <person name="Cui X."/>
            <person name="Yuan T."/>
            <person name="Jiang B."/>
            <person name="Yang W."/>
            <person name="Lam T.T.-Y."/>
            <person name="Chang Q."/>
            <person name="Ding S."/>
            <person name="Wang X."/>
            <person name="Zhu J."/>
            <person name="Ruan X."/>
            <person name="Zhao L."/>
            <person name="Wei J."/>
            <person name="Que T."/>
            <person name="Du C."/>
            <person name="Cheng J."/>
            <person name="Dai P."/>
            <person name="Han X."/>
            <person name="Huang E."/>
            <person name="Gao Y."/>
            <person name="Liu J."/>
            <person name="Shao H."/>
            <person name="Ye R."/>
            <person name="Li L."/>
            <person name="Wei W."/>
            <person name="Wang X."/>
            <person name="Wang C."/>
            <person name="Huo Q."/>
            <person name="Li W."/>
            <person name="Guo W."/>
            <person name="Chen H."/>
            <person name="Chen S."/>
            <person name="Zhou L."/>
            <person name="Zhou L."/>
            <person name="Ni X."/>
            <person name="Tian J."/>
            <person name="Zhou Y."/>
            <person name="Sheng Y."/>
            <person name="Liu T."/>
            <person name="Pan Y."/>
            <person name="Xia L."/>
            <person name="Li J."/>
            <person name="Zhao F."/>
            <person name="Cao W."/>
        </authorList>
    </citation>
    <scope>NUCLEOTIDE SEQUENCE</scope>
    <source>
        <strain evidence="2">Rsan-2018</strain>
        <tissue evidence="2">Larvae</tissue>
    </source>
</reference>
<evidence type="ECO:0000313" key="2">
    <source>
        <dbReference type="EMBL" id="KAH7986274.1"/>
    </source>
</evidence>
<gene>
    <name evidence="2" type="ORF">HPB52_025090</name>
</gene>
<reference evidence="2" key="1">
    <citation type="journal article" date="2020" name="Cell">
        <title>Large-Scale Comparative Analyses of Tick Genomes Elucidate Their Genetic Diversity and Vector Capacities.</title>
        <authorList>
            <consortium name="Tick Genome and Microbiome Consortium (TIGMIC)"/>
            <person name="Jia N."/>
            <person name="Wang J."/>
            <person name="Shi W."/>
            <person name="Du L."/>
            <person name="Sun Y."/>
            <person name="Zhan W."/>
            <person name="Jiang J.F."/>
            <person name="Wang Q."/>
            <person name="Zhang B."/>
            <person name="Ji P."/>
            <person name="Bell-Sakyi L."/>
            <person name="Cui X.M."/>
            <person name="Yuan T.T."/>
            <person name="Jiang B.G."/>
            <person name="Yang W.F."/>
            <person name="Lam T.T."/>
            <person name="Chang Q.C."/>
            <person name="Ding S.J."/>
            <person name="Wang X.J."/>
            <person name="Zhu J.G."/>
            <person name="Ruan X.D."/>
            <person name="Zhao L."/>
            <person name="Wei J.T."/>
            <person name="Ye R.Z."/>
            <person name="Que T.C."/>
            <person name="Du C.H."/>
            <person name="Zhou Y.H."/>
            <person name="Cheng J.X."/>
            <person name="Dai P.F."/>
            <person name="Guo W.B."/>
            <person name="Han X.H."/>
            <person name="Huang E.J."/>
            <person name="Li L.F."/>
            <person name="Wei W."/>
            <person name="Gao Y.C."/>
            <person name="Liu J.Z."/>
            <person name="Shao H.Z."/>
            <person name="Wang X."/>
            <person name="Wang C.C."/>
            <person name="Yang T.C."/>
            <person name="Huo Q.B."/>
            <person name="Li W."/>
            <person name="Chen H.Y."/>
            <person name="Chen S.E."/>
            <person name="Zhou L.G."/>
            <person name="Ni X.B."/>
            <person name="Tian J.H."/>
            <person name="Sheng Y."/>
            <person name="Liu T."/>
            <person name="Pan Y.S."/>
            <person name="Xia L.Y."/>
            <person name="Li J."/>
            <person name="Zhao F."/>
            <person name="Cao W.C."/>
        </authorList>
    </citation>
    <scope>NUCLEOTIDE SEQUENCE</scope>
    <source>
        <strain evidence="2">Rsan-2018</strain>
    </source>
</reference>
<organism evidence="2 3">
    <name type="scientific">Rhipicephalus sanguineus</name>
    <name type="common">Brown dog tick</name>
    <name type="synonym">Ixodes sanguineus</name>
    <dbReference type="NCBI Taxonomy" id="34632"/>
    <lineage>
        <taxon>Eukaryota</taxon>
        <taxon>Metazoa</taxon>
        <taxon>Ecdysozoa</taxon>
        <taxon>Arthropoda</taxon>
        <taxon>Chelicerata</taxon>
        <taxon>Arachnida</taxon>
        <taxon>Acari</taxon>
        <taxon>Parasitiformes</taxon>
        <taxon>Ixodida</taxon>
        <taxon>Ixodoidea</taxon>
        <taxon>Ixodidae</taxon>
        <taxon>Rhipicephalinae</taxon>
        <taxon>Rhipicephalus</taxon>
        <taxon>Rhipicephalus</taxon>
    </lineage>
</organism>
<feature type="compositionally biased region" description="Low complexity" evidence="1">
    <location>
        <begin position="66"/>
        <end position="86"/>
    </location>
</feature>
<keyword evidence="3" id="KW-1185">Reference proteome</keyword>
<accession>A0A9D4YRS6</accession>
<evidence type="ECO:0000313" key="3">
    <source>
        <dbReference type="Proteomes" id="UP000821837"/>
    </source>
</evidence>
<dbReference type="Proteomes" id="UP000821837">
    <property type="component" value="Unassembled WGS sequence"/>
</dbReference>
<protein>
    <submittedName>
        <fullName evidence="2">Uncharacterized protein</fullName>
    </submittedName>
</protein>
<sequence>MASIMSEPALVVSVQLLMHIIKQHPVLYDKTNQRSEASAEGSSDDTQLEPPATDNLEVEWSELEASTSSTTTTCTHPTTSSDTSET</sequence>
<comment type="caution">
    <text evidence="2">The sequence shown here is derived from an EMBL/GenBank/DDBJ whole genome shotgun (WGS) entry which is preliminary data.</text>
</comment>
<name>A0A9D4YRS6_RHISA</name>